<protein>
    <submittedName>
        <fullName evidence="1">Uncharacterized protein</fullName>
    </submittedName>
</protein>
<dbReference type="EMBL" id="AMZO01000003">
    <property type="protein sequence ID" value="ELR67173.1"/>
    <property type="molecule type" value="Genomic_DNA"/>
</dbReference>
<proteinExistence type="predicted"/>
<name>L8JFY2_9GAMM</name>
<evidence type="ECO:0000313" key="2">
    <source>
        <dbReference type="Proteomes" id="UP000011134"/>
    </source>
</evidence>
<accession>L8JFY2</accession>
<comment type="caution">
    <text evidence="1">The sequence shown here is derived from an EMBL/GenBank/DDBJ whole genome shotgun (WGS) entry which is preliminary data.</text>
</comment>
<sequence length="43" mass="5140">MFARTIKLSFFNAFTDKIELFKCDMVLLYDKVDLFIRIFPSTT</sequence>
<gene>
    <name evidence="1" type="ORF">C942_02681</name>
</gene>
<keyword evidence="2" id="KW-1185">Reference proteome</keyword>
<dbReference type="AlphaFoldDB" id="L8JFY2"/>
<organism evidence="1 2">
    <name type="scientific">Photobacterium marinum</name>
    <dbReference type="NCBI Taxonomy" id="1056511"/>
    <lineage>
        <taxon>Bacteria</taxon>
        <taxon>Pseudomonadati</taxon>
        <taxon>Pseudomonadota</taxon>
        <taxon>Gammaproteobacteria</taxon>
        <taxon>Vibrionales</taxon>
        <taxon>Vibrionaceae</taxon>
        <taxon>Photobacterium</taxon>
    </lineage>
</organism>
<reference evidence="1 2" key="1">
    <citation type="submission" date="2012-12" db="EMBL/GenBank/DDBJ databases">
        <title>Genome Assembly of Photobacterium sp. AK15.</title>
        <authorList>
            <person name="Khatri I."/>
            <person name="Vaidya B."/>
            <person name="Srinivas T.N.R."/>
            <person name="Subramanian S."/>
            <person name="Pinnaka A."/>
        </authorList>
    </citation>
    <scope>NUCLEOTIDE SEQUENCE [LARGE SCALE GENOMIC DNA]</scope>
    <source>
        <strain evidence="1 2">AK15</strain>
    </source>
</reference>
<dbReference type="PATRIC" id="fig|1056511.3.peg.743"/>
<evidence type="ECO:0000313" key="1">
    <source>
        <dbReference type="EMBL" id="ELR67173.1"/>
    </source>
</evidence>
<dbReference type="Proteomes" id="UP000011134">
    <property type="component" value="Unassembled WGS sequence"/>
</dbReference>